<accession>A0AAW6U8R1</accession>
<evidence type="ECO:0000256" key="1">
    <source>
        <dbReference type="ARBA" id="ARBA00008694"/>
    </source>
</evidence>
<feature type="domain" description="N-acetyltransferase" evidence="4">
    <location>
        <begin position="5"/>
        <end position="162"/>
    </location>
</feature>
<dbReference type="PANTHER" id="PTHR10545">
    <property type="entry name" value="DIAMINE N-ACETYLTRANSFERASE"/>
    <property type="match status" value="1"/>
</dbReference>
<name>A0AAW6U8R1_9MOLU</name>
<keyword evidence="6" id="KW-1185">Reference proteome</keyword>
<keyword evidence="3" id="KW-0012">Acyltransferase</keyword>
<dbReference type="EMBL" id="JASCXW010000024">
    <property type="protein sequence ID" value="MDI6453310.1"/>
    <property type="molecule type" value="Genomic_DNA"/>
</dbReference>
<reference evidence="5" key="1">
    <citation type="submission" date="2023-05" db="EMBL/GenBank/DDBJ databases">
        <title>Mariniplasma microaerophilum sp. nov., a novel anaerobic mollicute isolated from terrestrial mud volcano, Taman Peninsula, Russia.</title>
        <authorList>
            <person name="Khomyakova M.A."/>
            <person name="Merkel A.Y."/>
            <person name="Slobodkin A.I."/>
        </authorList>
    </citation>
    <scope>NUCLEOTIDE SEQUENCE</scope>
    <source>
        <strain evidence="5">M4Ah</strain>
    </source>
</reference>
<dbReference type="Proteomes" id="UP001431532">
    <property type="component" value="Unassembled WGS sequence"/>
</dbReference>
<dbReference type="CDD" id="cd04301">
    <property type="entry name" value="NAT_SF"/>
    <property type="match status" value="1"/>
</dbReference>
<dbReference type="InterPro" id="IPR016181">
    <property type="entry name" value="Acyl_CoA_acyltransferase"/>
</dbReference>
<dbReference type="PANTHER" id="PTHR10545:SF29">
    <property type="entry name" value="GH14572P-RELATED"/>
    <property type="match status" value="1"/>
</dbReference>
<dbReference type="PROSITE" id="PS51186">
    <property type="entry name" value="GNAT"/>
    <property type="match status" value="1"/>
</dbReference>
<dbReference type="InterPro" id="IPR000182">
    <property type="entry name" value="GNAT_dom"/>
</dbReference>
<dbReference type="SUPFAM" id="SSF55729">
    <property type="entry name" value="Acyl-CoA N-acyltransferases (Nat)"/>
    <property type="match status" value="1"/>
</dbReference>
<gene>
    <name evidence="5" type="ORF">QJ521_07020</name>
</gene>
<comment type="caution">
    <text evidence="5">The sequence shown here is derived from an EMBL/GenBank/DDBJ whole genome shotgun (WGS) entry which is preliminary data.</text>
</comment>
<dbReference type="AlphaFoldDB" id="A0AAW6U8R1"/>
<dbReference type="GO" id="GO:0008080">
    <property type="term" value="F:N-acetyltransferase activity"/>
    <property type="evidence" value="ECO:0007669"/>
    <property type="project" value="TreeGrafter"/>
</dbReference>
<evidence type="ECO:0000256" key="2">
    <source>
        <dbReference type="ARBA" id="ARBA00022679"/>
    </source>
</evidence>
<evidence type="ECO:0000259" key="4">
    <source>
        <dbReference type="PROSITE" id="PS51186"/>
    </source>
</evidence>
<dbReference type="InterPro" id="IPR051016">
    <property type="entry name" value="Diverse_Substrate_AcTransf"/>
</dbReference>
<dbReference type="Gene3D" id="3.40.630.30">
    <property type="match status" value="1"/>
</dbReference>
<comment type="similarity">
    <text evidence="1">Belongs to the acetyltransferase family.</text>
</comment>
<evidence type="ECO:0000256" key="3">
    <source>
        <dbReference type="ARBA" id="ARBA00023315"/>
    </source>
</evidence>
<keyword evidence="2" id="KW-0808">Transferase</keyword>
<dbReference type="FunFam" id="3.40.630.30:FF:000064">
    <property type="entry name" value="GNAT family acetyltransferase"/>
    <property type="match status" value="1"/>
</dbReference>
<dbReference type="RefSeq" id="WP_282839741.1">
    <property type="nucleotide sequence ID" value="NZ_JASCXW010000024.1"/>
</dbReference>
<protein>
    <submittedName>
        <fullName evidence="5">GNAT family N-acetyltransferase</fullName>
    </submittedName>
</protein>
<proteinExistence type="inferred from homology"/>
<evidence type="ECO:0000313" key="6">
    <source>
        <dbReference type="Proteomes" id="UP001431532"/>
    </source>
</evidence>
<evidence type="ECO:0000313" key="5">
    <source>
        <dbReference type="EMBL" id="MDI6453310.1"/>
    </source>
</evidence>
<organism evidence="5 6">
    <name type="scientific">Peloplasma aerotolerans</name>
    <dbReference type="NCBI Taxonomy" id="3044389"/>
    <lineage>
        <taxon>Bacteria</taxon>
        <taxon>Bacillati</taxon>
        <taxon>Mycoplasmatota</taxon>
        <taxon>Mollicutes</taxon>
        <taxon>Acholeplasmatales</taxon>
        <taxon>Acholeplasmataceae</taxon>
        <taxon>Peloplasma</taxon>
    </lineage>
</organism>
<sequence>MNQQFKIRFAHEDDAELILNFIKSLAVYEKMENDVVATIESIKDSLFHKKQAEVIIGEENGQPVGFALFYHNYSTFLGKANLFLEDLFVYESYRNKGYGKQMLSYLAKIAVERNCDRLDWWCLDWNTPSIEFYEKMGAKQLNQWTVFRIQGKNLAKLSNLNP</sequence>
<dbReference type="Pfam" id="PF00583">
    <property type="entry name" value="Acetyltransf_1"/>
    <property type="match status" value="1"/>
</dbReference>